<reference evidence="6" key="2">
    <citation type="submission" date="2025-08" db="UniProtKB">
        <authorList>
            <consortium name="RefSeq"/>
        </authorList>
    </citation>
    <scope>IDENTIFICATION</scope>
    <source>
        <tissue evidence="6">Leaf</tissue>
    </source>
</reference>
<evidence type="ECO:0000259" key="4">
    <source>
        <dbReference type="Pfam" id="PF21530"/>
    </source>
</evidence>
<dbReference type="OrthoDB" id="687790at2759"/>
<comment type="catalytic activity">
    <reaction evidence="1">
        <text>ATP + H2O = ADP + phosphate + H(+)</text>
        <dbReference type="Rhea" id="RHEA:13065"/>
        <dbReference type="ChEBI" id="CHEBI:15377"/>
        <dbReference type="ChEBI" id="CHEBI:15378"/>
        <dbReference type="ChEBI" id="CHEBI:30616"/>
        <dbReference type="ChEBI" id="CHEBI:43474"/>
        <dbReference type="ChEBI" id="CHEBI:456216"/>
        <dbReference type="EC" id="5.6.2.3"/>
    </reaction>
</comment>
<keyword evidence="1" id="KW-0378">Hydrolase</keyword>
<evidence type="ECO:0000259" key="2">
    <source>
        <dbReference type="Pfam" id="PF05970"/>
    </source>
</evidence>
<dbReference type="InterPro" id="IPR027417">
    <property type="entry name" value="P-loop_NTPase"/>
</dbReference>
<dbReference type="Pfam" id="PF21530">
    <property type="entry name" value="Pif1_2B_dom"/>
    <property type="match status" value="1"/>
</dbReference>
<comment type="cofactor">
    <cofactor evidence="1">
        <name>Mg(2+)</name>
        <dbReference type="ChEBI" id="CHEBI:18420"/>
    </cofactor>
</comment>
<organism evidence="5 6">
    <name type="scientific">Ananas comosus</name>
    <name type="common">Pineapple</name>
    <name type="synonym">Ananas ananas</name>
    <dbReference type="NCBI Taxonomy" id="4615"/>
    <lineage>
        <taxon>Eukaryota</taxon>
        <taxon>Viridiplantae</taxon>
        <taxon>Streptophyta</taxon>
        <taxon>Embryophyta</taxon>
        <taxon>Tracheophyta</taxon>
        <taxon>Spermatophyta</taxon>
        <taxon>Magnoliopsida</taxon>
        <taxon>Liliopsida</taxon>
        <taxon>Poales</taxon>
        <taxon>Bromeliaceae</taxon>
        <taxon>Bromelioideae</taxon>
        <taxon>Ananas</taxon>
    </lineage>
</organism>
<dbReference type="SUPFAM" id="SSF52540">
    <property type="entry name" value="P-loop containing nucleoside triphosphate hydrolases"/>
    <property type="match status" value="2"/>
</dbReference>
<feature type="domain" description="DNA helicase Pif1-like DEAD-box helicase" evidence="2">
    <location>
        <begin position="767"/>
        <end position="988"/>
    </location>
</feature>
<dbReference type="PANTHER" id="PTHR10492">
    <property type="match status" value="1"/>
</dbReference>
<dbReference type="AlphaFoldDB" id="A0A6P5FUE2"/>
<dbReference type="PANTHER" id="PTHR10492:SF90">
    <property type="entry name" value="ATP-DEPENDENT DNA HELICASE"/>
    <property type="match status" value="1"/>
</dbReference>
<dbReference type="Pfam" id="PF14214">
    <property type="entry name" value="Helitron_like_N"/>
    <property type="match status" value="2"/>
</dbReference>
<feature type="domain" description="Helitron helicase-like" evidence="3">
    <location>
        <begin position="178"/>
        <end position="241"/>
    </location>
</feature>
<dbReference type="GO" id="GO:0016787">
    <property type="term" value="F:hydrolase activity"/>
    <property type="evidence" value="ECO:0007669"/>
    <property type="project" value="UniProtKB-KW"/>
</dbReference>
<keyword evidence="1" id="KW-0234">DNA repair</keyword>
<keyword evidence="5" id="KW-1185">Reference proteome</keyword>
<feature type="domain" description="Helitron helicase-like" evidence="3">
    <location>
        <begin position="250"/>
        <end position="304"/>
    </location>
</feature>
<evidence type="ECO:0000259" key="3">
    <source>
        <dbReference type="Pfam" id="PF14214"/>
    </source>
</evidence>
<dbReference type="Proteomes" id="UP000515123">
    <property type="component" value="Linkage group 10"/>
</dbReference>
<dbReference type="FunFam" id="3.40.50.300:FF:002884">
    <property type="entry name" value="ATP-dependent DNA helicase"/>
    <property type="match status" value="1"/>
</dbReference>
<proteinExistence type="inferred from homology"/>
<dbReference type="GO" id="GO:0043139">
    <property type="term" value="F:5'-3' DNA helicase activity"/>
    <property type="evidence" value="ECO:0007669"/>
    <property type="project" value="UniProtKB-EC"/>
</dbReference>
<reference evidence="5" key="1">
    <citation type="journal article" date="2015" name="Nat. Genet.">
        <title>The pineapple genome and the evolution of CAM photosynthesis.</title>
        <authorList>
            <person name="Ming R."/>
            <person name="VanBuren R."/>
            <person name="Wai C.M."/>
            <person name="Tang H."/>
            <person name="Schatz M.C."/>
            <person name="Bowers J.E."/>
            <person name="Lyons E."/>
            <person name="Wang M.L."/>
            <person name="Chen J."/>
            <person name="Biggers E."/>
            <person name="Zhang J."/>
            <person name="Huang L."/>
            <person name="Zhang L."/>
            <person name="Miao W."/>
            <person name="Zhang J."/>
            <person name="Ye Z."/>
            <person name="Miao C."/>
            <person name="Lin Z."/>
            <person name="Wang H."/>
            <person name="Zhou H."/>
            <person name="Yim W.C."/>
            <person name="Priest H.D."/>
            <person name="Zheng C."/>
            <person name="Woodhouse M."/>
            <person name="Edger P.P."/>
            <person name="Guyot R."/>
            <person name="Guo H.B."/>
            <person name="Guo H."/>
            <person name="Zheng G."/>
            <person name="Singh R."/>
            <person name="Sharma A."/>
            <person name="Min X."/>
            <person name="Zheng Y."/>
            <person name="Lee H."/>
            <person name="Gurtowski J."/>
            <person name="Sedlazeck F.J."/>
            <person name="Harkess A."/>
            <person name="McKain M.R."/>
            <person name="Liao Z."/>
            <person name="Fang J."/>
            <person name="Liu J."/>
            <person name="Zhang X."/>
            <person name="Zhang Q."/>
            <person name="Hu W."/>
            <person name="Qin Y."/>
            <person name="Wang K."/>
            <person name="Chen L.Y."/>
            <person name="Shirley N."/>
            <person name="Lin Y.R."/>
            <person name="Liu L.Y."/>
            <person name="Hernandez A.G."/>
            <person name="Wright C.L."/>
            <person name="Bulone V."/>
            <person name="Tuskan G.A."/>
            <person name="Heath K."/>
            <person name="Zee F."/>
            <person name="Moore P.H."/>
            <person name="Sunkar R."/>
            <person name="Leebens-Mack J.H."/>
            <person name="Mockler T."/>
            <person name="Bennetzen J.L."/>
            <person name="Freeling M."/>
            <person name="Sankoff D."/>
            <person name="Paterson A.H."/>
            <person name="Zhu X."/>
            <person name="Yang X."/>
            <person name="Smith J.A."/>
            <person name="Cushman J.C."/>
            <person name="Paull R.E."/>
            <person name="Yu Q."/>
        </authorList>
    </citation>
    <scope>NUCLEOTIDE SEQUENCE [LARGE SCALE GENOMIC DNA]</scope>
    <source>
        <strain evidence="5">cv. F153</strain>
    </source>
</reference>
<accession>A0A6P5FUE2</accession>
<sequence>MDSLLPVNGQRPKFAQLYVYDTENEIDNRMRVLNPSDELKTIDRKIVGQIIEMFDRVNEIVKSFRMARDRFKENDFLPIRLKLIGTRADKTQYKPPSCSKIAGLIVGDFGSADRQRDIVVEHKIEGLKRISDLHPSFMAMQYPILFPYREDGFLIGMKYNSDSQRIIGSRKNITMREFYSYRIQNRIAEGKTLLRGGRLFQQYLVDTFSCIEEDRLDYIRRNQADLRIEIYKGIKDAVVAGDVDGNTIGQKAEDRPDIVSRVFRMKVESLMNDIKKGNYFGKTIADLYTIEFQKIGLPHVHILVWLHPDHKFPTVADIDLIISAEIPDRDIDPTGYVVVSKFMIHGPCGSANLKAPCMGKGRCSKYFPREFRNETIVDKNGFAIYRRRNSGRFVTKNGINLDNRYVVPHCLPLIVKYQAHINIEWCNKSRLIKYLFKYINKGPDRTRAIIEDNYLSNSNNSIRQYEQVDEIKRYLDCRYLSAYEAVWRLYQFDIHSKQPTVERLALHLPLMNNVTYHGSQNLVDVLDRCNVEKTMFTEWMVTNATYDDACELTYAEFPTKWVWHSTEKIWTRRKKGNRIGRIIYIHPNAGELYFLRMLLNKVKGSRNYTEIRTIDGVVYETYRAACDALGLLCNDMEWRQALEEASHWSSAADLRQLFVTLIIFCEVADPVKLWNDFWKLFADDILYRLKAVLEVCELRIPELQLQNYILFELEVLFNKNCSSLSQFNLPIPNRLILEDMNNKLLREELDYDANALESEHAALSKGLNEEQKTIYNSILTSIYEDRGEVIFVYGHGGTGKTYLWQTIISKLRSEGKIVLAVASSGIASLLLPGGRTTHSRFKIPLKIDEFSTCEIKKGTQLAKLLHHTSLIIWDEAPMNHRNCFEALDRSLRDILQSDDGNIEQKLFGGKTIVFGGDFRQILPVIIGGTRQDIVNASISKSYIWDVCKIFRLSTNMRLLKCPSDEISKEESVTFAKWILDLGDGKLDTIKLDNEEEATWIKIPDDMLIKDSGDGIKDIVSAVYDDIQQNYNDATYLRDRAIFTPVNETADEINKYVLFLLPDEDKVYMSSDSICKSTTNADDNDVLYPVDFLNSLKFNGVPHHELHLKIGAPIMLLRNINQSAGLCNGTRLIITQLASRVIEAQIFTGNHAGEKVYIPRIIMHVTETKWPFTLKRRQFPIRLCYAMTINKSQGQTLEKVGLYLPRSVFSHGQLYVGVSRVTSRKGLRILVETKEESLKGYTQNIVYSEIFDDLN</sequence>
<dbReference type="RefSeq" id="XP_020097133.1">
    <property type="nucleotide sequence ID" value="XM_020241544.1"/>
</dbReference>
<dbReference type="GO" id="GO:0005524">
    <property type="term" value="F:ATP binding"/>
    <property type="evidence" value="ECO:0007669"/>
    <property type="project" value="UniProtKB-KW"/>
</dbReference>
<dbReference type="GO" id="GO:0000723">
    <property type="term" value="P:telomere maintenance"/>
    <property type="evidence" value="ECO:0007669"/>
    <property type="project" value="InterPro"/>
</dbReference>
<dbReference type="GO" id="GO:0006310">
    <property type="term" value="P:DNA recombination"/>
    <property type="evidence" value="ECO:0007669"/>
    <property type="project" value="UniProtKB-KW"/>
</dbReference>
<gene>
    <name evidence="6" type="primary">LOC109716214</name>
</gene>
<dbReference type="EC" id="5.6.2.3" evidence="1"/>
<dbReference type="InterPro" id="IPR010285">
    <property type="entry name" value="DNA_helicase_pif1-like_DEAD"/>
</dbReference>
<evidence type="ECO:0000313" key="5">
    <source>
        <dbReference type="Proteomes" id="UP000515123"/>
    </source>
</evidence>
<dbReference type="GeneID" id="109716214"/>
<dbReference type="Pfam" id="PF05970">
    <property type="entry name" value="PIF1"/>
    <property type="match status" value="1"/>
</dbReference>
<dbReference type="InterPro" id="IPR025476">
    <property type="entry name" value="Helitron_helicase-like"/>
</dbReference>
<dbReference type="CDD" id="cd18809">
    <property type="entry name" value="SF1_C_RecD"/>
    <property type="match status" value="1"/>
</dbReference>
<dbReference type="GO" id="GO:0006281">
    <property type="term" value="P:DNA repair"/>
    <property type="evidence" value="ECO:0007669"/>
    <property type="project" value="UniProtKB-KW"/>
</dbReference>
<keyword evidence="1" id="KW-0233">DNA recombination</keyword>
<comment type="similarity">
    <text evidence="1">Belongs to the helicase family.</text>
</comment>
<dbReference type="InterPro" id="IPR049163">
    <property type="entry name" value="Pif1-like_2B_dom"/>
</dbReference>
<keyword evidence="1" id="KW-0547">Nucleotide-binding</keyword>
<keyword evidence="1" id="KW-0227">DNA damage</keyword>
<feature type="domain" description="DNA helicase Pif1-like 2B" evidence="4">
    <location>
        <begin position="1090"/>
        <end position="1136"/>
    </location>
</feature>
<keyword evidence="1" id="KW-0347">Helicase</keyword>
<protein>
    <recommendedName>
        <fullName evidence="1">ATP-dependent DNA helicase</fullName>
        <ecNumber evidence="1">5.6.2.3</ecNumber>
    </recommendedName>
</protein>
<evidence type="ECO:0000256" key="1">
    <source>
        <dbReference type="RuleBase" id="RU363044"/>
    </source>
</evidence>
<dbReference type="Gene3D" id="3.40.50.300">
    <property type="entry name" value="P-loop containing nucleotide triphosphate hydrolases"/>
    <property type="match status" value="2"/>
</dbReference>
<name>A0A6P5FUE2_ANACO</name>
<evidence type="ECO:0000313" key="6">
    <source>
        <dbReference type="RefSeq" id="XP_020097133.1"/>
    </source>
</evidence>
<keyword evidence="1" id="KW-0067">ATP-binding</keyword>